<protein>
    <recommendedName>
        <fullName evidence="2">Type II secretion system protein H</fullName>
    </recommendedName>
    <alternativeName>
        <fullName evidence="10">General secretion pathway protein H</fullName>
    </alternativeName>
</protein>
<dbReference type="GO" id="GO:0015627">
    <property type="term" value="C:type II protein secretion system complex"/>
    <property type="evidence" value="ECO:0007669"/>
    <property type="project" value="InterPro"/>
</dbReference>
<dbReference type="EMBL" id="BMIY01000006">
    <property type="protein sequence ID" value="GGG59410.1"/>
    <property type="molecule type" value="Genomic_DNA"/>
</dbReference>
<evidence type="ECO:0000256" key="5">
    <source>
        <dbReference type="ARBA" id="ARBA00022519"/>
    </source>
</evidence>
<dbReference type="InterPro" id="IPR022346">
    <property type="entry name" value="T2SS_GspH"/>
</dbReference>
<organism evidence="14 15">
    <name type="scientific">Pseudohongiella nitratireducens</name>
    <dbReference type="NCBI Taxonomy" id="1768907"/>
    <lineage>
        <taxon>Bacteria</taxon>
        <taxon>Pseudomonadati</taxon>
        <taxon>Pseudomonadota</taxon>
        <taxon>Gammaproteobacteria</taxon>
        <taxon>Pseudomonadales</taxon>
        <taxon>Pseudohongiellaceae</taxon>
        <taxon>Pseudohongiella</taxon>
    </lineage>
</organism>
<evidence type="ECO:0000256" key="3">
    <source>
        <dbReference type="ARBA" id="ARBA00022475"/>
    </source>
</evidence>
<dbReference type="SUPFAM" id="SSF54523">
    <property type="entry name" value="Pili subunits"/>
    <property type="match status" value="1"/>
</dbReference>
<keyword evidence="7 12" id="KW-1133">Transmembrane helix</keyword>
<evidence type="ECO:0000256" key="12">
    <source>
        <dbReference type="SAM" id="Phobius"/>
    </source>
</evidence>
<keyword evidence="4" id="KW-0488">Methylation</keyword>
<evidence type="ECO:0000256" key="4">
    <source>
        <dbReference type="ARBA" id="ARBA00022481"/>
    </source>
</evidence>
<evidence type="ECO:0000256" key="2">
    <source>
        <dbReference type="ARBA" id="ARBA00021549"/>
    </source>
</evidence>
<evidence type="ECO:0000256" key="6">
    <source>
        <dbReference type="ARBA" id="ARBA00022692"/>
    </source>
</evidence>
<reference evidence="14" key="1">
    <citation type="journal article" date="2014" name="Int. J. Syst. Evol. Microbiol.">
        <title>Complete genome sequence of Corynebacterium casei LMG S-19264T (=DSM 44701T), isolated from a smear-ripened cheese.</title>
        <authorList>
            <consortium name="US DOE Joint Genome Institute (JGI-PGF)"/>
            <person name="Walter F."/>
            <person name="Albersmeier A."/>
            <person name="Kalinowski J."/>
            <person name="Ruckert C."/>
        </authorList>
    </citation>
    <scope>NUCLEOTIDE SEQUENCE</scope>
    <source>
        <strain evidence="14">CGMCC 1.15425</strain>
    </source>
</reference>
<dbReference type="GO" id="GO:0005886">
    <property type="term" value="C:plasma membrane"/>
    <property type="evidence" value="ECO:0007669"/>
    <property type="project" value="UniProtKB-SubCell"/>
</dbReference>
<feature type="transmembrane region" description="Helical" evidence="12">
    <location>
        <begin position="12"/>
        <end position="37"/>
    </location>
</feature>
<dbReference type="Proteomes" id="UP000627715">
    <property type="component" value="Unassembled WGS sequence"/>
</dbReference>
<dbReference type="GO" id="GO:0015628">
    <property type="term" value="P:protein secretion by the type II secretion system"/>
    <property type="evidence" value="ECO:0007669"/>
    <property type="project" value="InterPro"/>
</dbReference>
<evidence type="ECO:0000256" key="11">
    <source>
        <dbReference type="SAM" id="MobiDB-lite"/>
    </source>
</evidence>
<dbReference type="AlphaFoldDB" id="A0A917GWI5"/>
<proteinExistence type="inferred from homology"/>
<dbReference type="Pfam" id="PF12019">
    <property type="entry name" value="GspH"/>
    <property type="match status" value="1"/>
</dbReference>
<keyword evidence="8 12" id="KW-0472">Membrane</keyword>
<dbReference type="NCBIfam" id="TIGR02532">
    <property type="entry name" value="IV_pilin_GFxxxE"/>
    <property type="match status" value="1"/>
</dbReference>
<dbReference type="InterPro" id="IPR012902">
    <property type="entry name" value="N_methyl_site"/>
</dbReference>
<keyword evidence="15" id="KW-1185">Reference proteome</keyword>
<evidence type="ECO:0000313" key="14">
    <source>
        <dbReference type="EMBL" id="GGG59410.1"/>
    </source>
</evidence>
<comment type="caution">
    <text evidence="14">The sequence shown here is derived from an EMBL/GenBank/DDBJ whole genome shotgun (WGS) entry which is preliminary data.</text>
</comment>
<reference evidence="14" key="2">
    <citation type="submission" date="2020-09" db="EMBL/GenBank/DDBJ databases">
        <authorList>
            <person name="Sun Q."/>
            <person name="Zhou Y."/>
        </authorList>
    </citation>
    <scope>NUCLEOTIDE SEQUENCE</scope>
    <source>
        <strain evidence="14">CGMCC 1.15425</strain>
    </source>
</reference>
<gene>
    <name evidence="14" type="ORF">GCM10011403_15980</name>
</gene>
<comment type="similarity">
    <text evidence="9">Belongs to the GSP H family.</text>
</comment>
<comment type="subcellular location">
    <subcellularLocation>
        <location evidence="1">Cell inner membrane</location>
        <topology evidence="1">Single-pass membrane protein</topology>
    </subcellularLocation>
</comment>
<evidence type="ECO:0000313" key="15">
    <source>
        <dbReference type="Proteomes" id="UP000627715"/>
    </source>
</evidence>
<dbReference type="InterPro" id="IPR045584">
    <property type="entry name" value="Pilin-like"/>
</dbReference>
<evidence type="ECO:0000256" key="1">
    <source>
        <dbReference type="ARBA" id="ARBA00004377"/>
    </source>
</evidence>
<evidence type="ECO:0000256" key="7">
    <source>
        <dbReference type="ARBA" id="ARBA00022989"/>
    </source>
</evidence>
<keyword evidence="6 12" id="KW-0812">Transmembrane</keyword>
<name>A0A917GWI5_9GAMM</name>
<sequence>MPVKCQLSQQQYGFTLLELLLVLSILAMAASLLVPVLSTLEGPSFNAQVREANNLLNFARRSAVVSGQVAGIEFAVTEHSGTENNDSRRSSTAGGDDDTQTPSESGMTILRRWQGHEIELWYESDSSSLREIADTLLIEFYPEGGSTGGDLTFRQGNRETLIQIDPFSGRVTVP</sequence>
<keyword evidence="3" id="KW-1003">Cell membrane</keyword>
<evidence type="ECO:0000259" key="13">
    <source>
        <dbReference type="Pfam" id="PF12019"/>
    </source>
</evidence>
<evidence type="ECO:0000256" key="8">
    <source>
        <dbReference type="ARBA" id="ARBA00023136"/>
    </source>
</evidence>
<feature type="region of interest" description="Disordered" evidence="11">
    <location>
        <begin position="78"/>
        <end position="106"/>
    </location>
</feature>
<accession>A0A917GWI5</accession>
<evidence type="ECO:0000256" key="9">
    <source>
        <dbReference type="ARBA" id="ARBA00025772"/>
    </source>
</evidence>
<dbReference type="Pfam" id="PF07963">
    <property type="entry name" value="N_methyl"/>
    <property type="match status" value="1"/>
</dbReference>
<feature type="domain" description="General secretion pathway GspH" evidence="13">
    <location>
        <begin position="49"/>
        <end position="165"/>
    </location>
</feature>
<keyword evidence="5" id="KW-0997">Cell inner membrane</keyword>
<evidence type="ECO:0000256" key="10">
    <source>
        <dbReference type="ARBA" id="ARBA00030775"/>
    </source>
</evidence>